<dbReference type="AlphaFoldDB" id="A0A834X209"/>
<protein>
    <submittedName>
        <fullName evidence="2">Uncharacterized protein</fullName>
    </submittedName>
</protein>
<name>A0A834X209_9FABA</name>
<evidence type="ECO:0000313" key="3">
    <source>
        <dbReference type="Proteomes" id="UP000634136"/>
    </source>
</evidence>
<evidence type="ECO:0000256" key="1">
    <source>
        <dbReference type="SAM" id="MobiDB-lite"/>
    </source>
</evidence>
<sequence>MSSRLIPSVLASVRPRERRREKKP</sequence>
<proteinExistence type="predicted"/>
<dbReference type="Proteomes" id="UP000634136">
    <property type="component" value="Unassembled WGS sequence"/>
</dbReference>
<keyword evidence="3" id="KW-1185">Reference proteome</keyword>
<evidence type="ECO:0000313" key="2">
    <source>
        <dbReference type="EMBL" id="KAF7836706.1"/>
    </source>
</evidence>
<accession>A0A834X209</accession>
<gene>
    <name evidence="2" type="ORF">G2W53_011565</name>
</gene>
<organism evidence="2 3">
    <name type="scientific">Senna tora</name>
    <dbReference type="NCBI Taxonomy" id="362788"/>
    <lineage>
        <taxon>Eukaryota</taxon>
        <taxon>Viridiplantae</taxon>
        <taxon>Streptophyta</taxon>
        <taxon>Embryophyta</taxon>
        <taxon>Tracheophyta</taxon>
        <taxon>Spermatophyta</taxon>
        <taxon>Magnoliopsida</taxon>
        <taxon>eudicotyledons</taxon>
        <taxon>Gunneridae</taxon>
        <taxon>Pentapetalae</taxon>
        <taxon>rosids</taxon>
        <taxon>fabids</taxon>
        <taxon>Fabales</taxon>
        <taxon>Fabaceae</taxon>
        <taxon>Caesalpinioideae</taxon>
        <taxon>Cassia clade</taxon>
        <taxon>Senna</taxon>
    </lineage>
</organism>
<dbReference type="EMBL" id="JAAIUW010000004">
    <property type="protein sequence ID" value="KAF7836706.1"/>
    <property type="molecule type" value="Genomic_DNA"/>
</dbReference>
<feature type="region of interest" description="Disordered" evidence="1">
    <location>
        <begin position="1"/>
        <end position="24"/>
    </location>
</feature>
<comment type="caution">
    <text evidence="2">The sequence shown here is derived from an EMBL/GenBank/DDBJ whole genome shotgun (WGS) entry which is preliminary data.</text>
</comment>
<reference evidence="2" key="1">
    <citation type="submission" date="2020-09" db="EMBL/GenBank/DDBJ databases">
        <title>Genome-Enabled Discovery of Anthraquinone Biosynthesis in Senna tora.</title>
        <authorList>
            <person name="Kang S.-H."/>
            <person name="Pandey R.P."/>
            <person name="Lee C.-M."/>
            <person name="Sim J.-S."/>
            <person name="Jeong J.-T."/>
            <person name="Choi B.-S."/>
            <person name="Jung M."/>
            <person name="Ginzburg D."/>
            <person name="Zhao K."/>
            <person name="Won S.Y."/>
            <person name="Oh T.-J."/>
            <person name="Yu Y."/>
            <person name="Kim N.-H."/>
            <person name="Lee O.R."/>
            <person name="Lee T.-H."/>
            <person name="Bashyal P."/>
            <person name="Kim T.-S."/>
            <person name="Lee W.-H."/>
            <person name="Kawkins C."/>
            <person name="Kim C.-K."/>
            <person name="Kim J.S."/>
            <person name="Ahn B.O."/>
            <person name="Rhee S.Y."/>
            <person name="Sohng J.K."/>
        </authorList>
    </citation>
    <scope>NUCLEOTIDE SEQUENCE</scope>
    <source>
        <tissue evidence="2">Leaf</tissue>
    </source>
</reference>